<dbReference type="Proteomes" id="UP000249890">
    <property type="component" value="Chromosome"/>
</dbReference>
<organism evidence="1 2">
    <name type="scientific">Paenibacillus donghaensis</name>
    <dbReference type="NCBI Taxonomy" id="414771"/>
    <lineage>
        <taxon>Bacteria</taxon>
        <taxon>Bacillati</taxon>
        <taxon>Bacillota</taxon>
        <taxon>Bacilli</taxon>
        <taxon>Bacillales</taxon>
        <taxon>Paenibacillaceae</taxon>
        <taxon>Paenibacillus</taxon>
    </lineage>
</organism>
<gene>
    <name evidence="1" type="ORF">B9T62_19295</name>
</gene>
<dbReference type="RefSeq" id="WP_087916752.1">
    <property type="nucleotide sequence ID" value="NZ_CP021780.1"/>
</dbReference>
<evidence type="ECO:0000313" key="2">
    <source>
        <dbReference type="Proteomes" id="UP000249890"/>
    </source>
</evidence>
<sequence>MSFLKEISEYKDTIINRLLSDQELCKAVYYADEGFLEKPDIDDLDNLIYENIFPHRFIPDTTETAKTFVTISCTDYRPTGNSFKNGLLNIYMFTHRDLFRTDYGYTRMDFIMTKIEELMNSKRGIGLGELGFGGLNEYVVNEKFQGYVLSYRPVDFNR</sequence>
<evidence type="ECO:0000313" key="1">
    <source>
        <dbReference type="EMBL" id="ASA22754.1"/>
    </source>
</evidence>
<keyword evidence="2" id="KW-1185">Reference proteome</keyword>
<accession>A0A2Z2KAT3</accession>
<dbReference type="OrthoDB" id="2610730at2"/>
<dbReference type="EMBL" id="CP021780">
    <property type="protein sequence ID" value="ASA22754.1"/>
    <property type="molecule type" value="Genomic_DNA"/>
</dbReference>
<dbReference type="AlphaFoldDB" id="A0A2Z2KAT3"/>
<protein>
    <submittedName>
        <fullName evidence="1">Uncharacterized protein</fullName>
    </submittedName>
</protein>
<dbReference type="KEGG" id="pdh:B9T62_19295"/>
<reference evidence="1 2" key="1">
    <citation type="submission" date="2017-06" db="EMBL/GenBank/DDBJ databases">
        <title>Complete genome sequence of Paenibacillus donghaensis KCTC 13049T isolated from East Sea sediment, South Korea.</title>
        <authorList>
            <person name="Jung B.K."/>
            <person name="Hong S.-J."/>
            <person name="Shin J.-H."/>
        </authorList>
    </citation>
    <scope>NUCLEOTIDE SEQUENCE [LARGE SCALE GENOMIC DNA]</scope>
    <source>
        <strain evidence="1 2">KCTC 13049</strain>
    </source>
</reference>
<proteinExistence type="predicted"/>
<name>A0A2Z2KAT3_9BACL</name>